<dbReference type="EMBL" id="JACTAM010000017">
    <property type="protein sequence ID" value="KAI2654658.1"/>
    <property type="molecule type" value="Genomic_DNA"/>
</dbReference>
<sequence length="205" mass="23391">MRLYDMSLTEVTQLISQILTESEFSDFENAVNASEFKQGSKDELREGVLRELKNIVGPKVDWSKVASCMQKKDETVNEYTERFCQSAEAYSGITDTPEKVLDDKGPLFRIWSDAEYRKALPFLDLTWSNKTLRSNLDTLATWERDSVVKARVKIAAASFQVNTKNQQKRKCPKREGSCKYCADPSHYTKLVRQLAEVLTIKAVSS</sequence>
<keyword evidence="2" id="KW-1185">Reference proteome</keyword>
<accession>A0ABQ8LYG5</accession>
<comment type="caution">
    <text evidence="1">The sequence shown here is derived from an EMBL/GenBank/DDBJ whole genome shotgun (WGS) entry which is preliminary data.</text>
</comment>
<evidence type="ECO:0000313" key="2">
    <source>
        <dbReference type="Proteomes" id="UP000830375"/>
    </source>
</evidence>
<name>A0ABQ8LYG5_LABRO</name>
<gene>
    <name evidence="1" type="ORF">H4Q32_011433</name>
</gene>
<evidence type="ECO:0000313" key="1">
    <source>
        <dbReference type="EMBL" id="KAI2654658.1"/>
    </source>
</evidence>
<proteinExistence type="predicted"/>
<reference evidence="1 2" key="1">
    <citation type="submission" date="2022-01" db="EMBL/GenBank/DDBJ databases">
        <title>A high-quality chromosome-level genome assembly of rohu carp, Labeo rohita.</title>
        <authorList>
            <person name="Arick M.A. II"/>
            <person name="Hsu C.-Y."/>
            <person name="Magbanua Z."/>
            <person name="Pechanova O."/>
            <person name="Grover C."/>
            <person name="Miller E."/>
            <person name="Thrash A."/>
            <person name="Ezzel L."/>
            <person name="Alam S."/>
            <person name="Benzie J."/>
            <person name="Hamilton M."/>
            <person name="Karsi A."/>
            <person name="Lawrence M.L."/>
            <person name="Peterson D.G."/>
        </authorList>
    </citation>
    <scope>NUCLEOTIDE SEQUENCE [LARGE SCALE GENOMIC DNA]</scope>
    <source>
        <strain evidence="2">BAU-BD-2019</strain>
        <tissue evidence="1">Blood</tissue>
    </source>
</reference>
<protein>
    <submittedName>
        <fullName evidence="1">Multifunctional CCA protein</fullName>
    </submittedName>
</protein>
<dbReference type="Proteomes" id="UP000830375">
    <property type="component" value="Unassembled WGS sequence"/>
</dbReference>
<organism evidence="1 2">
    <name type="scientific">Labeo rohita</name>
    <name type="common">Indian major carp</name>
    <name type="synonym">Cyprinus rohita</name>
    <dbReference type="NCBI Taxonomy" id="84645"/>
    <lineage>
        <taxon>Eukaryota</taxon>
        <taxon>Metazoa</taxon>
        <taxon>Chordata</taxon>
        <taxon>Craniata</taxon>
        <taxon>Vertebrata</taxon>
        <taxon>Euteleostomi</taxon>
        <taxon>Actinopterygii</taxon>
        <taxon>Neopterygii</taxon>
        <taxon>Teleostei</taxon>
        <taxon>Ostariophysi</taxon>
        <taxon>Cypriniformes</taxon>
        <taxon>Cyprinidae</taxon>
        <taxon>Labeoninae</taxon>
        <taxon>Labeonini</taxon>
        <taxon>Labeo</taxon>
    </lineage>
</organism>